<evidence type="ECO:0000259" key="2">
    <source>
        <dbReference type="Pfam" id="PF24864"/>
    </source>
</evidence>
<name>A0ABR0ETP4_ZASCE</name>
<sequence>MSSSTTSPSSNSHTRSSLSEINMATQQITSSNDSTSRLLKLPPEIRNRIYHFLLGGHDVHVNLAQSSNWLYICQAPTKEDEVFEQHKTTQTAPRFLHQHSACEPAVEHHPLSEAISLPVLRTCRKIHHEASLMPFSSNTFIIRDLSRLSRFIQRLTPVQQRAVQHLEFITTEPERPPATTTAFRFEDYTGIRHLRVRMEIMRAVHEDALEEWAGWYWGEMMGQFAQKTLASAEVMVYRASGSPVMPVTRDWAERMEGKLLEVKEESEEVEGEVEAVVNMDEKTDSKLEEKTHKKADEKTTETTDEKIESKPEEKSPRKRKQVEEDDVVRQLKRVDLRANRGLRALKR</sequence>
<protein>
    <recommendedName>
        <fullName evidence="2">DUF7730 domain-containing protein</fullName>
    </recommendedName>
</protein>
<keyword evidence="4" id="KW-1185">Reference proteome</keyword>
<dbReference type="Proteomes" id="UP001305779">
    <property type="component" value="Unassembled WGS sequence"/>
</dbReference>
<dbReference type="Pfam" id="PF24864">
    <property type="entry name" value="DUF7730"/>
    <property type="match status" value="1"/>
</dbReference>
<dbReference type="EMBL" id="JAXOVC010000002">
    <property type="protein sequence ID" value="KAK4504640.1"/>
    <property type="molecule type" value="Genomic_DNA"/>
</dbReference>
<dbReference type="PANTHER" id="PTHR38790:SF4">
    <property type="entry name" value="2EXR DOMAIN-CONTAINING PROTEIN"/>
    <property type="match status" value="1"/>
</dbReference>
<feature type="compositionally biased region" description="Acidic residues" evidence="1">
    <location>
        <begin position="264"/>
        <end position="273"/>
    </location>
</feature>
<comment type="caution">
    <text evidence="3">The sequence shown here is derived from an EMBL/GenBank/DDBJ whole genome shotgun (WGS) entry which is preliminary data.</text>
</comment>
<accession>A0ABR0ETP4</accession>
<dbReference type="PANTHER" id="PTHR38790">
    <property type="entry name" value="2EXR DOMAIN-CONTAINING PROTEIN-RELATED"/>
    <property type="match status" value="1"/>
</dbReference>
<reference evidence="3 4" key="1">
    <citation type="journal article" date="2023" name="G3 (Bethesda)">
        <title>A chromosome-level genome assembly of Zasmidium syzygii isolated from banana leaves.</title>
        <authorList>
            <person name="van Westerhoven A.C."/>
            <person name="Mehrabi R."/>
            <person name="Talebi R."/>
            <person name="Steentjes M.B.F."/>
            <person name="Corcolon B."/>
            <person name="Chong P.A."/>
            <person name="Kema G.H.J."/>
            <person name="Seidl M.F."/>
        </authorList>
    </citation>
    <scope>NUCLEOTIDE SEQUENCE [LARGE SCALE GENOMIC DNA]</scope>
    <source>
        <strain evidence="3 4">P124</strain>
    </source>
</reference>
<dbReference type="InterPro" id="IPR056632">
    <property type="entry name" value="DUF7730"/>
</dbReference>
<proteinExistence type="predicted"/>
<organism evidence="3 4">
    <name type="scientific">Zasmidium cellare</name>
    <name type="common">Wine cellar mold</name>
    <name type="synonym">Racodium cellare</name>
    <dbReference type="NCBI Taxonomy" id="395010"/>
    <lineage>
        <taxon>Eukaryota</taxon>
        <taxon>Fungi</taxon>
        <taxon>Dikarya</taxon>
        <taxon>Ascomycota</taxon>
        <taxon>Pezizomycotina</taxon>
        <taxon>Dothideomycetes</taxon>
        <taxon>Dothideomycetidae</taxon>
        <taxon>Mycosphaerellales</taxon>
        <taxon>Mycosphaerellaceae</taxon>
        <taxon>Zasmidium</taxon>
    </lineage>
</organism>
<gene>
    <name evidence="3" type="ORF">PRZ48_002601</name>
</gene>
<evidence type="ECO:0000313" key="4">
    <source>
        <dbReference type="Proteomes" id="UP001305779"/>
    </source>
</evidence>
<feature type="domain" description="DUF7730" evidence="2">
    <location>
        <begin position="33"/>
        <end position="168"/>
    </location>
</feature>
<evidence type="ECO:0000256" key="1">
    <source>
        <dbReference type="SAM" id="MobiDB-lite"/>
    </source>
</evidence>
<evidence type="ECO:0000313" key="3">
    <source>
        <dbReference type="EMBL" id="KAK4504640.1"/>
    </source>
</evidence>
<feature type="compositionally biased region" description="Basic and acidic residues" evidence="1">
    <location>
        <begin position="279"/>
        <end position="315"/>
    </location>
</feature>
<feature type="region of interest" description="Disordered" evidence="1">
    <location>
        <begin position="263"/>
        <end position="328"/>
    </location>
</feature>